<evidence type="ECO:0000313" key="1">
    <source>
        <dbReference type="EMBL" id="SKC08737.1"/>
    </source>
</evidence>
<accession>A0A1T5GK63</accession>
<sequence>MFTLARLDEFNNETSLAFIKLLEPEISGINYTCKPDCYGKANPVVLHGTLCHYILR</sequence>
<reference evidence="2" key="1">
    <citation type="submission" date="2017-02" db="EMBL/GenBank/DDBJ databases">
        <authorList>
            <person name="Varghese N."/>
            <person name="Submissions S."/>
        </authorList>
    </citation>
    <scope>NUCLEOTIDE SEQUENCE [LARGE SCALE GENOMIC DNA]</scope>
    <source>
        <strain evidence="2">DSM 22270</strain>
    </source>
</reference>
<dbReference type="AlphaFoldDB" id="A0A1T5GK63"/>
<keyword evidence="2" id="KW-1185">Reference proteome</keyword>
<gene>
    <name evidence="1" type="ORF">SAMN05660293_04042</name>
</gene>
<evidence type="ECO:0000313" key="2">
    <source>
        <dbReference type="Proteomes" id="UP000190897"/>
    </source>
</evidence>
<dbReference type="Proteomes" id="UP000190897">
    <property type="component" value="Unassembled WGS sequence"/>
</dbReference>
<proteinExistence type="predicted"/>
<organism evidence="1 2">
    <name type="scientific">Dyadobacter psychrophilus</name>
    <dbReference type="NCBI Taxonomy" id="651661"/>
    <lineage>
        <taxon>Bacteria</taxon>
        <taxon>Pseudomonadati</taxon>
        <taxon>Bacteroidota</taxon>
        <taxon>Cytophagia</taxon>
        <taxon>Cytophagales</taxon>
        <taxon>Spirosomataceae</taxon>
        <taxon>Dyadobacter</taxon>
    </lineage>
</organism>
<dbReference type="EMBL" id="FUZA01000006">
    <property type="protein sequence ID" value="SKC08737.1"/>
    <property type="molecule type" value="Genomic_DNA"/>
</dbReference>
<name>A0A1T5GK63_9BACT</name>
<protein>
    <submittedName>
        <fullName evidence="1">Uncharacterized protein</fullName>
    </submittedName>
</protein>